<organism evidence="1">
    <name type="scientific">Anguilla anguilla</name>
    <name type="common">European freshwater eel</name>
    <name type="synonym">Muraena anguilla</name>
    <dbReference type="NCBI Taxonomy" id="7936"/>
    <lineage>
        <taxon>Eukaryota</taxon>
        <taxon>Metazoa</taxon>
        <taxon>Chordata</taxon>
        <taxon>Craniata</taxon>
        <taxon>Vertebrata</taxon>
        <taxon>Euteleostomi</taxon>
        <taxon>Actinopterygii</taxon>
        <taxon>Neopterygii</taxon>
        <taxon>Teleostei</taxon>
        <taxon>Anguilliformes</taxon>
        <taxon>Anguillidae</taxon>
        <taxon>Anguilla</taxon>
    </lineage>
</organism>
<proteinExistence type="predicted"/>
<dbReference type="EMBL" id="GBXM01033788">
    <property type="protein sequence ID" value="JAH74789.1"/>
    <property type="molecule type" value="Transcribed_RNA"/>
</dbReference>
<reference evidence="1" key="2">
    <citation type="journal article" date="2015" name="Fish Shellfish Immunol.">
        <title>Early steps in the European eel (Anguilla anguilla)-Vibrio vulnificus interaction in the gills: Role of the RtxA13 toxin.</title>
        <authorList>
            <person name="Callol A."/>
            <person name="Pajuelo D."/>
            <person name="Ebbesson L."/>
            <person name="Teles M."/>
            <person name="MacKenzie S."/>
            <person name="Amaro C."/>
        </authorList>
    </citation>
    <scope>NUCLEOTIDE SEQUENCE</scope>
</reference>
<accession>A0A0E9V9M1</accession>
<sequence length="47" mass="5669">MNVWQENLQELCDVIKSAWSLRNVSSTLLNPCLEEFELFWRQKRVLT</sequence>
<dbReference type="AlphaFoldDB" id="A0A0E9V9M1"/>
<reference evidence="1" key="1">
    <citation type="submission" date="2014-11" db="EMBL/GenBank/DDBJ databases">
        <authorList>
            <person name="Amaro Gonzalez C."/>
        </authorList>
    </citation>
    <scope>NUCLEOTIDE SEQUENCE</scope>
</reference>
<protein>
    <submittedName>
        <fullName evidence="1">Uncharacterized protein</fullName>
    </submittedName>
</protein>
<name>A0A0E9V9M1_ANGAN</name>
<evidence type="ECO:0000313" key="1">
    <source>
        <dbReference type="EMBL" id="JAH74789.1"/>
    </source>
</evidence>